<dbReference type="STRING" id="130081.M2Y3S1"/>
<dbReference type="SUPFAM" id="SSF81271">
    <property type="entry name" value="TGS-like"/>
    <property type="match status" value="1"/>
</dbReference>
<keyword evidence="5" id="KW-0378">Hydrolase</keyword>
<keyword evidence="3 5" id="KW-0547">Nucleotide-binding</keyword>
<dbReference type="SUPFAM" id="SSF52540">
    <property type="entry name" value="P-loop containing nucleoside triphosphate hydrolases"/>
    <property type="match status" value="1"/>
</dbReference>
<dbReference type="InterPro" id="IPR027417">
    <property type="entry name" value="P-loop_NTPase"/>
</dbReference>
<evidence type="ECO:0000313" key="9">
    <source>
        <dbReference type="Proteomes" id="UP000030680"/>
    </source>
</evidence>
<dbReference type="InterPro" id="IPR013029">
    <property type="entry name" value="YchF_C"/>
</dbReference>
<evidence type="ECO:0000256" key="1">
    <source>
        <dbReference type="ARBA" id="ARBA00001946"/>
    </source>
</evidence>
<dbReference type="eggNOG" id="KOG1491">
    <property type="taxonomic scope" value="Eukaryota"/>
</dbReference>
<dbReference type="PROSITE" id="PS51880">
    <property type="entry name" value="TGS"/>
    <property type="match status" value="1"/>
</dbReference>
<dbReference type="PRINTS" id="PR00326">
    <property type="entry name" value="GTP1OBG"/>
</dbReference>
<comment type="function">
    <text evidence="5">Hydrolyzes ATP, and can also hydrolyze GTP with lower efficiency. Has lower affinity for GTP.</text>
</comment>
<dbReference type="AlphaFoldDB" id="M2Y3S1"/>
<dbReference type="InterPro" id="IPR041706">
    <property type="entry name" value="YchF_N"/>
</dbReference>
<dbReference type="FunFam" id="1.10.150.300:FF:000001">
    <property type="entry name" value="Ribosome-binding ATPase YchF"/>
    <property type="match status" value="1"/>
</dbReference>
<keyword evidence="2" id="KW-0479">Metal-binding</keyword>
<dbReference type="GO" id="GO:0043023">
    <property type="term" value="F:ribosomal large subunit binding"/>
    <property type="evidence" value="ECO:0007669"/>
    <property type="project" value="UniProtKB-UniRule"/>
</dbReference>
<dbReference type="RefSeq" id="XP_005706984.1">
    <property type="nucleotide sequence ID" value="XM_005706927.1"/>
</dbReference>
<dbReference type="NCBIfam" id="TIGR00092">
    <property type="entry name" value="redox-regulated ATPase YchF"/>
    <property type="match status" value="1"/>
</dbReference>
<evidence type="ECO:0000313" key="8">
    <source>
        <dbReference type="EMBL" id="EME30464.1"/>
    </source>
</evidence>
<dbReference type="InterPro" id="IPR023192">
    <property type="entry name" value="TGS-like_dom_sf"/>
</dbReference>
<dbReference type="Proteomes" id="UP000030680">
    <property type="component" value="Unassembled WGS sequence"/>
</dbReference>
<dbReference type="GeneID" id="17089186"/>
<dbReference type="InterPro" id="IPR004095">
    <property type="entry name" value="TGS"/>
</dbReference>
<feature type="domain" description="TGS" evidence="7">
    <location>
        <begin position="337"/>
        <end position="420"/>
    </location>
</feature>
<feature type="domain" description="OBG-type G" evidence="6">
    <location>
        <begin position="60"/>
        <end position="313"/>
    </location>
</feature>
<dbReference type="Gene3D" id="3.10.20.30">
    <property type="match status" value="1"/>
</dbReference>
<organism evidence="8 9">
    <name type="scientific">Galdieria sulphuraria</name>
    <name type="common">Red alga</name>
    <dbReference type="NCBI Taxonomy" id="130081"/>
    <lineage>
        <taxon>Eukaryota</taxon>
        <taxon>Rhodophyta</taxon>
        <taxon>Bangiophyceae</taxon>
        <taxon>Galdieriales</taxon>
        <taxon>Galdieriaceae</taxon>
        <taxon>Galdieria</taxon>
    </lineage>
</organism>
<dbReference type="Gramene" id="EME30464">
    <property type="protein sequence ID" value="EME30464"/>
    <property type="gene ID" value="Gasu_21400"/>
</dbReference>
<dbReference type="PROSITE" id="PS51710">
    <property type="entry name" value="G_OBG"/>
    <property type="match status" value="1"/>
</dbReference>
<evidence type="ECO:0000256" key="3">
    <source>
        <dbReference type="ARBA" id="ARBA00022741"/>
    </source>
</evidence>
<dbReference type="CDD" id="cd01900">
    <property type="entry name" value="YchF"/>
    <property type="match status" value="1"/>
</dbReference>
<dbReference type="Gene3D" id="1.10.150.300">
    <property type="entry name" value="TGS-like domain"/>
    <property type="match status" value="1"/>
</dbReference>
<comment type="subunit">
    <text evidence="5">Monomer.</text>
</comment>
<dbReference type="KEGG" id="gsl:Gasu_21400"/>
<evidence type="ECO:0000256" key="2">
    <source>
        <dbReference type="ARBA" id="ARBA00022723"/>
    </source>
</evidence>
<comment type="cofactor">
    <cofactor evidence="1">
        <name>Mg(2+)</name>
        <dbReference type="ChEBI" id="CHEBI:18420"/>
    </cofactor>
</comment>
<protein>
    <recommendedName>
        <fullName evidence="5">Obg-like ATPase 1</fullName>
    </recommendedName>
</protein>
<dbReference type="InterPro" id="IPR004396">
    <property type="entry name" value="ATPase_YchF/OLA1"/>
</dbReference>
<keyword evidence="4 5" id="KW-0067">ATP-binding</keyword>
<keyword evidence="5" id="KW-0963">Cytoplasm</keyword>
<dbReference type="Gene3D" id="3.40.50.300">
    <property type="entry name" value="P-loop containing nucleotide triphosphate hydrolases"/>
    <property type="match status" value="1"/>
</dbReference>
<dbReference type="InterPro" id="IPR012675">
    <property type="entry name" value="Beta-grasp_dom_sf"/>
</dbReference>
<proteinExistence type="inferred from homology"/>
<dbReference type="PANTHER" id="PTHR23305:SF18">
    <property type="entry name" value="OBG-TYPE G DOMAIN-CONTAINING PROTEIN"/>
    <property type="match status" value="1"/>
</dbReference>
<dbReference type="GO" id="GO:0005737">
    <property type="term" value="C:cytoplasm"/>
    <property type="evidence" value="ECO:0007669"/>
    <property type="project" value="UniProtKB-SubCell"/>
</dbReference>
<feature type="binding site" evidence="5">
    <location>
        <begin position="69"/>
        <end position="74"/>
    </location>
    <ligand>
        <name>ATP</name>
        <dbReference type="ChEBI" id="CHEBI:30616"/>
    </ligand>
</feature>
<dbReference type="GO" id="GO:0046872">
    <property type="term" value="F:metal ion binding"/>
    <property type="evidence" value="ECO:0007669"/>
    <property type="project" value="UniProtKB-KW"/>
</dbReference>
<dbReference type="Pfam" id="PF06071">
    <property type="entry name" value="YchF-GTPase_C"/>
    <property type="match status" value="1"/>
</dbReference>
<comment type="subcellular location">
    <subcellularLocation>
        <location evidence="5">Cytoplasm</location>
    </subcellularLocation>
</comment>
<dbReference type="Pfam" id="PF01926">
    <property type="entry name" value="MMR_HSR1"/>
    <property type="match status" value="1"/>
</dbReference>
<dbReference type="InterPro" id="IPR012676">
    <property type="entry name" value="TGS-like"/>
</dbReference>
<evidence type="ECO:0000256" key="4">
    <source>
        <dbReference type="ARBA" id="ARBA00022840"/>
    </source>
</evidence>
<dbReference type="PANTHER" id="PTHR23305">
    <property type="entry name" value="OBG GTPASE FAMILY"/>
    <property type="match status" value="1"/>
</dbReference>
<comment type="similarity">
    <text evidence="5">Belongs to the TRAFAC class OBG-HflX-like GTPase superfamily. OBG GTPase family. YchF/OLA1 subfamily.</text>
</comment>
<dbReference type="EMBL" id="KB454499">
    <property type="protein sequence ID" value="EME30464.1"/>
    <property type="molecule type" value="Genomic_DNA"/>
</dbReference>
<evidence type="ECO:0000259" key="6">
    <source>
        <dbReference type="PROSITE" id="PS51710"/>
    </source>
</evidence>
<dbReference type="FunFam" id="3.10.20.30:FF:000001">
    <property type="entry name" value="Ribosome-binding ATPase YchF"/>
    <property type="match status" value="1"/>
</dbReference>
<reference evidence="9" key="1">
    <citation type="journal article" date="2013" name="Science">
        <title>Gene transfer from bacteria and archaea facilitated evolution of an extremophilic eukaryote.</title>
        <authorList>
            <person name="Schonknecht G."/>
            <person name="Chen W.H."/>
            <person name="Ternes C.M."/>
            <person name="Barbier G.G."/>
            <person name="Shrestha R.P."/>
            <person name="Stanke M."/>
            <person name="Brautigam A."/>
            <person name="Baker B.J."/>
            <person name="Banfield J.F."/>
            <person name="Garavito R.M."/>
            <person name="Carr K."/>
            <person name="Wilkerson C."/>
            <person name="Rensing S.A."/>
            <person name="Gagneul D."/>
            <person name="Dickenson N.E."/>
            <person name="Oesterhelt C."/>
            <person name="Lercher M.J."/>
            <person name="Weber A.P."/>
        </authorList>
    </citation>
    <scope>NUCLEOTIDE SEQUENCE [LARGE SCALE GENOMIC DNA]</scope>
    <source>
        <strain evidence="9">074W</strain>
    </source>
</reference>
<dbReference type="OMA" id="ARQWTIR"/>
<dbReference type="CDD" id="cd04867">
    <property type="entry name" value="TGS_YchF_OLA1"/>
    <property type="match status" value="1"/>
</dbReference>
<dbReference type="GO" id="GO:0005524">
    <property type="term" value="F:ATP binding"/>
    <property type="evidence" value="ECO:0007669"/>
    <property type="project" value="UniProtKB-UniRule"/>
</dbReference>
<accession>M2Y3S1</accession>
<sequence length="422" mass="46979">MIIVLSMRSPVPVFFLSSCCLRVYIHKNISLGNAFSQSAYFYYSSKRRRLHTSSLISMTLKSGIVGLPNVGKSTLFNALLQNSVAQCANFPFCTIEPNVGIVPVPDPRLEVLQKLNHSEKVIPTFLEFIDIAGLVAGASKGEGLGNRFLANVRECDAILHVVRCFESEDIVHVIGSVDPLRDVDIINTELSLADFAQIEKKLERMKRNRADSKTTLEVEALERAKAALDTGCLLRNVNFTSQEKAFLVPLQLLTLKPVLYAANVSEESLATGNPFTQLVFRRAREENASAVVVSAQVESELASLSEQEKVEYLRILGVQRERIGLCLLVREMYTLLGLETYFTSGPKETRAWTIKKGTKAPQAAGLIHSDFERGFIRAETISYDQMVAVGSEKKAREQGLIRSEGKEYIVEEGDIVHFRFNV</sequence>
<dbReference type="InterPro" id="IPR006073">
    <property type="entry name" value="GTP-bd"/>
</dbReference>
<evidence type="ECO:0000256" key="5">
    <source>
        <dbReference type="HAMAP-Rule" id="MF_03167"/>
    </source>
</evidence>
<feature type="binding site" evidence="5">
    <location>
        <position position="264"/>
    </location>
    <ligand>
        <name>ATP</name>
        <dbReference type="ChEBI" id="CHEBI:30616"/>
    </ligand>
</feature>
<dbReference type="InterPro" id="IPR031167">
    <property type="entry name" value="G_OBG"/>
</dbReference>
<dbReference type="GO" id="GO:0016887">
    <property type="term" value="F:ATP hydrolysis activity"/>
    <property type="evidence" value="ECO:0007669"/>
    <property type="project" value="UniProtKB-UniRule"/>
</dbReference>
<evidence type="ECO:0000259" key="7">
    <source>
        <dbReference type="PROSITE" id="PS51880"/>
    </source>
</evidence>
<gene>
    <name evidence="8" type="ORF">Gasu_21400</name>
</gene>
<name>M2Y3S1_GALSU</name>
<keyword evidence="9" id="KW-1185">Reference proteome</keyword>
<dbReference type="OrthoDB" id="424823at2759"/>
<dbReference type="HAMAP" id="MF_00944">
    <property type="entry name" value="YchF_OLA1_ATPase"/>
    <property type="match status" value="1"/>
</dbReference>
<dbReference type="GO" id="GO:0005525">
    <property type="term" value="F:GTP binding"/>
    <property type="evidence" value="ECO:0007669"/>
    <property type="project" value="InterPro"/>
</dbReference>